<sequence>MRRGDHPLHLGESTPCSKRSVKHPSIKKAKVLGPGESSAPPQPQPPAIESQIPSRMALETIIR</sequence>
<evidence type="ECO:0000313" key="3">
    <source>
        <dbReference type="Proteomes" id="UP000288805"/>
    </source>
</evidence>
<evidence type="ECO:0000313" key="2">
    <source>
        <dbReference type="EMBL" id="RVW66384.1"/>
    </source>
</evidence>
<comment type="caution">
    <text evidence="2">The sequence shown here is derived from an EMBL/GenBank/DDBJ whole genome shotgun (WGS) entry which is preliminary data.</text>
</comment>
<dbReference type="AlphaFoldDB" id="A0A438G2F4"/>
<gene>
    <name evidence="2" type="ORF">CK203_065699</name>
</gene>
<feature type="region of interest" description="Disordered" evidence="1">
    <location>
        <begin position="1"/>
        <end position="63"/>
    </location>
</feature>
<name>A0A438G2F4_VITVI</name>
<feature type="compositionally biased region" description="Basic residues" evidence="1">
    <location>
        <begin position="19"/>
        <end position="30"/>
    </location>
</feature>
<dbReference type="EMBL" id="QGNW01000660">
    <property type="protein sequence ID" value="RVW66384.1"/>
    <property type="molecule type" value="Genomic_DNA"/>
</dbReference>
<reference evidence="2 3" key="1">
    <citation type="journal article" date="2018" name="PLoS Genet.">
        <title>Population sequencing reveals clonal diversity and ancestral inbreeding in the grapevine cultivar Chardonnay.</title>
        <authorList>
            <person name="Roach M.J."/>
            <person name="Johnson D.L."/>
            <person name="Bohlmann J."/>
            <person name="van Vuuren H.J."/>
            <person name="Jones S.J."/>
            <person name="Pretorius I.S."/>
            <person name="Schmidt S.A."/>
            <person name="Borneman A.R."/>
        </authorList>
    </citation>
    <scope>NUCLEOTIDE SEQUENCE [LARGE SCALE GENOMIC DNA]</scope>
    <source>
        <strain evidence="3">cv. Chardonnay</strain>
        <tissue evidence="2">Leaf</tissue>
    </source>
</reference>
<organism evidence="2 3">
    <name type="scientific">Vitis vinifera</name>
    <name type="common">Grape</name>
    <dbReference type="NCBI Taxonomy" id="29760"/>
    <lineage>
        <taxon>Eukaryota</taxon>
        <taxon>Viridiplantae</taxon>
        <taxon>Streptophyta</taxon>
        <taxon>Embryophyta</taxon>
        <taxon>Tracheophyta</taxon>
        <taxon>Spermatophyta</taxon>
        <taxon>Magnoliopsida</taxon>
        <taxon>eudicotyledons</taxon>
        <taxon>Gunneridae</taxon>
        <taxon>Pentapetalae</taxon>
        <taxon>rosids</taxon>
        <taxon>Vitales</taxon>
        <taxon>Vitaceae</taxon>
        <taxon>Viteae</taxon>
        <taxon>Vitis</taxon>
    </lineage>
</organism>
<evidence type="ECO:0000256" key="1">
    <source>
        <dbReference type="SAM" id="MobiDB-lite"/>
    </source>
</evidence>
<accession>A0A438G2F4</accession>
<protein>
    <submittedName>
        <fullName evidence="2">Uncharacterized protein</fullName>
    </submittedName>
</protein>
<proteinExistence type="predicted"/>
<dbReference type="Proteomes" id="UP000288805">
    <property type="component" value="Unassembled WGS sequence"/>
</dbReference>